<accession>A0A9D0ZJW6</accession>
<dbReference type="Pfam" id="PF21805">
    <property type="entry name" value="Imm5_like"/>
    <property type="match status" value="1"/>
</dbReference>
<gene>
    <name evidence="2" type="ORF">IAA52_00310</name>
</gene>
<dbReference type="EMBL" id="DVFZ01000005">
    <property type="protein sequence ID" value="HIQ81527.1"/>
    <property type="molecule type" value="Genomic_DNA"/>
</dbReference>
<comment type="caution">
    <text evidence="2">The sequence shown here is derived from an EMBL/GenBank/DDBJ whole genome shotgun (WGS) entry which is preliminary data.</text>
</comment>
<reference evidence="2" key="1">
    <citation type="submission" date="2020-10" db="EMBL/GenBank/DDBJ databases">
        <authorList>
            <person name="Gilroy R."/>
        </authorList>
    </citation>
    <scope>NUCLEOTIDE SEQUENCE</scope>
    <source>
        <strain evidence="2">ChiSjej6B24-2974</strain>
    </source>
</reference>
<dbReference type="InterPro" id="IPR048667">
    <property type="entry name" value="Imm5-like"/>
</dbReference>
<organism evidence="2 3">
    <name type="scientific">Candidatus Pullichristensenella stercorigallinarum</name>
    <dbReference type="NCBI Taxonomy" id="2840909"/>
    <lineage>
        <taxon>Bacteria</taxon>
        <taxon>Bacillati</taxon>
        <taxon>Bacillota</taxon>
        <taxon>Clostridia</taxon>
        <taxon>Candidatus Pullichristensenella</taxon>
    </lineage>
</organism>
<dbReference type="Proteomes" id="UP000824260">
    <property type="component" value="Unassembled WGS sequence"/>
</dbReference>
<proteinExistence type="predicted"/>
<reference evidence="2" key="2">
    <citation type="journal article" date="2021" name="PeerJ">
        <title>Extensive microbial diversity within the chicken gut microbiome revealed by metagenomics and culture.</title>
        <authorList>
            <person name="Gilroy R."/>
            <person name="Ravi A."/>
            <person name="Getino M."/>
            <person name="Pursley I."/>
            <person name="Horton D.L."/>
            <person name="Alikhan N.F."/>
            <person name="Baker D."/>
            <person name="Gharbi K."/>
            <person name="Hall N."/>
            <person name="Watson M."/>
            <person name="Adriaenssens E.M."/>
            <person name="Foster-Nyarko E."/>
            <person name="Jarju S."/>
            <person name="Secka A."/>
            <person name="Antonio M."/>
            <person name="Oren A."/>
            <person name="Chaudhuri R.R."/>
            <person name="La Ragione R."/>
            <person name="Hildebrand F."/>
            <person name="Pallen M.J."/>
        </authorList>
    </citation>
    <scope>NUCLEOTIDE SEQUENCE</scope>
    <source>
        <strain evidence="2">ChiSjej6B24-2974</strain>
    </source>
</reference>
<feature type="domain" description="Imm-5-like" evidence="1">
    <location>
        <begin position="33"/>
        <end position="157"/>
    </location>
</feature>
<name>A0A9D0ZJW6_9FIRM</name>
<evidence type="ECO:0000259" key="1">
    <source>
        <dbReference type="Pfam" id="PF21805"/>
    </source>
</evidence>
<evidence type="ECO:0000313" key="2">
    <source>
        <dbReference type="EMBL" id="HIQ81527.1"/>
    </source>
</evidence>
<evidence type="ECO:0000313" key="3">
    <source>
        <dbReference type="Proteomes" id="UP000824260"/>
    </source>
</evidence>
<sequence>MSWLEDVQARAKRKNKVLFMPGDSLFDGLAMLAEQASRRALVLWALSLAGEAVLRLEELLPEEPRPGEALRLARLWARGEVKMPIAKRAILDCHAVAKESVSPEAAALCHAVGQACAVVHARGHALGFAFYELTAIARRYGVENCAARVQGRVQEYISRLLQAQSDAPQAPGPWAKFLEE</sequence>
<protein>
    <recommendedName>
        <fullName evidence="1">Imm-5-like domain-containing protein</fullName>
    </recommendedName>
</protein>
<dbReference type="AlphaFoldDB" id="A0A9D0ZJW6"/>